<dbReference type="CTD" id="6752553"/>
<evidence type="ECO:0000313" key="9">
    <source>
        <dbReference type="EMBL" id="EDV25307.1"/>
    </source>
</evidence>
<dbReference type="PROSITE" id="PS00027">
    <property type="entry name" value="HOMEOBOX_1"/>
    <property type="match status" value="1"/>
</dbReference>
<dbReference type="GO" id="GO:0005634">
    <property type="term" value="C:nucleus"/>
    <property type="evidence" value="ECO:0007669"/>
    <property type="project" value="UniProtKB-SubCell"/>
</dbReference>
<keyword evidence="3 5" id="KW-0371">Homeobox</keyword>
<reference evidence="9 10" key="1">
    <citation type="journal article" date="2008" name="Nature">
        <title>The Trichoplax genome and the nature of placozoans.</title>
        <authorList>
            <person name="Srivastava M."/>
            <person name="Begovic E."/>
            <person name="Chapman J."/>
            <person name="Putnam N.H."/>
            <person name="Hellsten U."/>
            <person name="Kawashima T."/>
            <person name="Kuo A."/>
            <person name="Mitros T."/>
            <person name="Salamov A."/>
            <person name="Carpenter M.L."/>
            <person name="Signorovitch A.Y."/>
            <person name="Moreno M.A."/>
            <person name="Kamm K."/>
            <person name="Grimwood J."/>
            <person name="Schmutz J."/>
            <person name="Shapiro H."/>
            <person name="Grigoriev I.V."/>
            <person name="Buss L.W."/>
            <person name="Schierwater B."/>
            <person name="Dellaporta S.L."/>
            <person name="Rokhsar D.S."/>
        </authorList>
    </citation>
    <scope>NUCLEOTIDE SEQUENCE [LARGE SCALE GENOMIC DNA]</scope>
    <source>
        <strain evidence="9 10">Grell-BS-1999</strain>
    </source>
</reference>
<dbReference type="FunFam" id="1.10.10.60:FF:000291">
    <property type="entry name" value="ALX homeobox protein 1"/>
    <property type="match status" value="1"/>
</dbReference>
<dbReference type="AlphaFoldDB" id="B3RUB8"/>
<feature type="domain" description="Homeobox" evidence="7">
    <location>
        <begin position="1"/>
        <end position="59"/>
    </location>
</feature>
<evidence type="ECO:0000259" key="7">
    <source>
        <dbReference type="PROSITE" id="PS50071"/>
    </source>
</evidence>
<dbReference type="HOGENOM" id="CLU_049543_12_1_1"/>
<evidence type="ECO:0000256" key="1">
    <source>
        <dbReference type="ARBA" id="ARBA00004123"/>
    </source>
</evidence>
<name>B3RUB8_TRIAD</name>
<dbReference type="InterPro" id="IPR017970">
    <property type="entry name" value="Homeobox_CS"/>
</dbReference>
<dbReference type="OrthoDB" id="6159439at2759"/>
<keyword evidence="4 5" id="KW-0539">Nucleus</keyword>
<keyword evidence="2 5" id="KW-0238">DNA-binding</keyword>
<dbReference type="GeneID" id="6752553"/>
<dbReference type="InterPro" id="IPR001356">
    <property type="entry name" value="HD"/>
</dbReference>
<gene>
    <name evidence="9" type="ORF">TRIADDRAFT_9432</name>
</gene>
<dbReference type="Proteomes" id="UP000009022">
    <property type="component" value="Unassembled WGS sequence"/>
</dbReference>
<organism evidence="10">
    <name type="scientific">Trichoplax adhaerens</name>
    <name type="common">Trichoplax reptans</name>
    <dbReference type="NCBI Taxonomy" id="10228"/>
    <lineage>
        <taxon>Eukaryota</taxon>
        <taxon>Metazoa</taxon>
        <taxon>Placozoa</taxon>
        <taxon>Uniplacotomia</taxon>
        <taxon>Trichoplacea</taxon>
        <taxon>Trichoplacidae</taxon>
        <taxon>Trichoplax</taxon>
    </lineage>
</organism>
<dbReference type="eggNOG" id="KOG0490">
    <property type="taxonomic scope" value="Eukaryota"/>
</dbReference>
<protein>
    <submittedName>
        <fullName evidence="8">Arx1</fullName>
    </submittedName>
</protein>
<proteinExistence type="evidence at transcript level"/>
<reference evidence="8" key="2">
    <citation type="journal article" date="2008" name="PLoS ONE">
        <title>The early ANTP gene repertoire: insights from the placozoan genome.</title>
        <authorList>
            <person name="Schierwater B."/>
            <person name="Kamm K."/>
            <person name="Srivastava M."/>
            <person name="Rokhsar D."/>
            <person name="Rosengarten R.D."/>
            <person name="Dellaporta S.L."/>
        </authorList>
    </citation>
    <scope>NUCLEOTIDE SEQUENCE</scope>
</reference>
<dbReference type="GO" id="GO:0000981">
    <property type="term" value="F:DNA-binding transcription factor activity, RNA polymerase II-specific"/>
    <property type="evidence" value="ECO:0007669"/>
    <property type="project" value="InterPro"/>
</dbReference>
<dbReference type="EMBL" id="EU700392">
    <property type="protein sequence ID" value="ACH57169.1"/>
    <property type="molecule type" value="mRNA"/>
</dbReference>
<dbReference type="STRING" id="10228.B3RUB8"/>
<dbReference type="InParanoid" id="B3RUB8"/>
<keyword evidence="10" id="KW-1185">Reference proteome</keyword>
<feature type="DNA-binding region" description="Homeobox" evidence="5">
    <location>
        <begin position="3"/>
        <end position="60"/>
    </location>
</feature>
<dbReference type="CDD" id="cd00086">
    <property type="entry name" value="homeodomain"/>
    <property type="match status" value="1"/>
</dbReference>
<dbReference type="Gene3D" id="1.10.10.60">
    <property type="entry name" value="Homeodomain-like"/>
    <property type="match status" value="1"/>
</dbReference>
<dbReference type="PANTHER" id="PTHR24329">
    <property type="entry name" value="HOMEOBOX PROTEIN ARISTALESS"/>
    <property type="match status" value="1"/>
</dbReference>
<evidence type="ECO:0000313" key="8">
    <source>
        <dbReference type="EMBL" id="ACH57169.1"/>
    </source>
</evidence>
<dbReference type="OMA" id="AKWRKCE"/>
<dbReference type="InterPro" id="IPR009057">
    <property type="entry name" value="Homeodomain-like_sf"/>
</dbReference>
<feature type="non-terminal residue" evidence="9">
    <location>
        <position position="60"/>
    </location>
</feature>
<evidence type="ECO:0000256" key="3">
    <source>
        <dbReference type="ARBA" id="ARBA00023155"/>
    </source>
</evidence>
<dbReference type="EMBL" id="DS985244">
    <property type="protein sequence ID" value="EDV25307.1"/>
    <property type="molecule type" value="Genomic_DNA"/>
</dbReference>
<dbReference type="PANTHER" id="PTHR24329:SF543">
    <property type="entry name" value="FI01017P-RELATED"/>
    <property type="match status" value="1"/>
</dbReference>
<dbReference type="SUPFAM" id="SSF46689">
    <property type="entry name" value="Homeodomain-like"/>
    <property type="match status" value="1"/>
</dbReference>
<dbReference type="PROSITE" id="PS50071">
    <property type="entry name" value="HOMEOBOX_2"/>
    <property type="match status" value="1"/>
</dbReference>
<accession>B3RUB8</accession>
<dbReference type="Pfam" id="PF00046">
    <property type="entry name" value="Homeodomain"/>
    <property type="match status" value="1"/>
</dbReference>
<evidence type="ECO:0000256" key="6">
    <source>
        <dbReference type="RuleBase" id="RU000682"/>
    </source>
</evidence>
<evidence type="ECO:0000256" key="4">
    <source>
        <dbReference type="ARBA" id="ARBA00023242"/>
    </source>
</evidence>
<evidence type="ECO:0000313" key="10">
    <source>
        <dbReference type="Proteomes" id="UP000009022"/>
    </source>
</evidence>
<sequence>RKRYRTTFTSQQLEELERAFELAPYPDVFTREDLATKISLTEARVQVWFQNRRAKWRKKE</sequence>
<evidence type="ECO:0000256" key="2">
    <source>
        <dbReference type="ARBA" id="ARBA00023125"/>
    </source>
</evidence>
<comment type="subcellular location">
    <subcellularLocation>
        <location evidence="1 5 6">Nucleus</location>
    </subcellularLocation>
</comment>
<dbReference type="InterPro" id="IPR050649">
    <property type="entry name" value="Paired_Homeobox_TFs"/>
</dbReference>
<evidence type="ECO:0000256" key="5">
    <source>
        <dbReference type="PROSITE-ProRule" id="PRU00108"/>
    </source>
</evidence>
<dbReference type="GO" id="GO:0003677">
    <property type="term" value="F:DNA binding"/>
    <property type="evidence" value="ECO:0007669"/>
    <property type="project" value="UniProtKB-UniRule"/>
</dbReference>
<feature type="non-terminal residue" evidence="9">
    <location>
        <position position="1"/>
    </location>
</feature>
<dbReference type="SMART" id="SM00389">
    <property type="entry name" value="HOX"/>
    <property type="match status" value="1"/>
</dbReference>
<dbReference type="RefSeq" id="XP_002111340.1">
    <property type="nucleotide sequence ID" value="XM_002111304.1"/>
</dbReference>
<dbReference type="KEGG" id="tad:TRIADDRAFT_9432"/>